<feature type="transmembrane region" description="Helical" evidence="1">
    <location>
        <begin position="65"/>
        <end position="88"/>
    </location>
</feature>
<dbReference type="Proteomes" id="UP001464891">
    <property type="component" value="Unassembled WGS sequence"/>
</dbReference>
<evidence type="ECO:0000256" key="1">
    <source>
        <dbReference type="SAM" id="Phobius"/>
    </source>
</evidence>
<dbReference type="EMBL" id="JAMPKM010000009">
    <property type="protein sequence ID" value="MEP0818569.1"/>
    <property type="molecule type" value="Genomic_DNA"/>
</dbReference>
<proteinExistence type="predicted"/>
<reference evidence="2 3" key="1">
    <citation type="submission" date="2022-04" db="EMBL/GenBank/DDBJ databases">
        <title>Positive selection, recombination, and allopatry shape intraspecific diversity of widespread and dominant cyanobacteria.</title>
        <authorList>
            <person name="Wei J."/>
            <person name="Shu W."/>
            <person name="Hu C."/>
        </authorList>
    </citation>
    <scope>NUCLEOTIDE SEQUENCE [LARGE SCALE GENOMIC DNA]</scope>
    <source>
        <strain evidence="2 3">GB2-A4</strain>
    </source>
</reference>
<sequence length="137" mass="14851">MPKQRTRLAPRTPARERQPLSFTLEDITQRDFFVALGIWVILEVLGLVLFPALGLIQPGDRLNGWIATSVPVGVIGAFLVGASSQYINVTVDRADRTNKPLQILLGQAVGWLGLAGVLFPLLVVAVEFFTKTLGKAG</sequence>
<dbReference type="RefSeq" id="WP_190436831.1">
    <property type="nucleotide sequence ID" value="NZ_JAMPKM010000009.1"/>
</dbReference>
<organism evidence="2 3">
    <name type="scientific">Trichocoleus desertorum GB2-A4</name>
    <dbReference type="NCBI Taxonomy" id="2933944"/>
    <lineage>
        <taxon>Bacteria</taxon>
        <taxon>Bacillati</taxon>
        <taxon>Cyanobacteriota</taxon>
        <taxon>Cyanophyceae</taxon>
        <taxon>Leptolyngbyales</taxon>
        <taxon>Trichocoleusaceae</taxon>
        <taxon>Trichocoleus</taxon>
    </lineage>
</organism>
<keyword evidence="1" id="KW-0472">Membrane</keyword>
<evidence type="ECO:0000313" key="2">
    <source>
        <dbReference type="EMBL" id="MEP0818569.1"/>
    </source>
</evidence>
<keyword evidence="3" id="KW-1185">Reference proteome</keyword>
<comment type="caution">
    <text evidence="2">The sequence shown here is derived from an EMBL/GenBank/DDBJ whole genome shotgun (WGS) entry which is preliminary data.</text>
</comment>
<gene>
    <name evidence="2" type="ORF">NC998_15830</name>
</gene>
<keyword evidence="1" id="KW-1133">Transmembrane helix</keyword>
<protein>
    <submittedName>
        <fullName evidence="2">Uncharacterized protein</fullName>
    </submittedName>
</protein>
<name>A0ABV0JA89_9CYAN</name>
<keyword evidence="1" id="KW-0812">Transmembrane</keyword>
<evidence type="ECO:0000313" key="3">
    <source>
        <dbReference type="Proteomes" id="UP001464891"/>
    </source>
</evidence>
<feature type="transmembrane region" description="Helical" evidence="1">
    <location>
        <begin position="32"/>
        <end position="53"/>
    </location>
</feature>
<feature type="transmembrane region" description="Helical" evidence="1">
    <location>
        <begin position="108"/>
        <end position="129"/>
    </location>
</feature>
<accession>A0ABV0JA89</accession>